<evidence type="ECO:0000313" key="3">
    <source>
        <dbReference type="Proteomes" id="UP000321196"/>
    </source>
</evidence>
<proteinExistence type="predicted"/>
<dbReference type="EMBL" id="VRSW01000001">
    <property type="protein sequence ID" value="TXK06010.1"/>
    <property type="molecule type" value="Genomic_DNA"/>
</dbReference>
<dbReference type="Proteomes" id="UP000321196">
    <property type="component" value="Unassembled WGS sequence"/>
</dbReference>
<dbReference type="InterPro" id="IPR009351">
    <property type="entry name" value="AlkZ-like"/>
</dbReference>
<dbReference type="AlphaFoldDB" id="A0A5C8HPE5"/>
<gene>
    <name evidence="2" type="ORF">FVP60_03285</name>
</gene>
<sequence>MSTPSQPAARAERARNPPPLVAGRARHPKIGSCAVRQPFTQSRTVGGSHYAGVVVDSLSRRQAQRITLAAQGFGRRRPPTPTAKHLHAVMRDIGVLQIDSVNVFARSHYMPMFSRVGAYDPALLDAAMFGEGGDYVEYWAHVATLVPVSDWNLWNFRMVANREKYGEHAGGWVSENAATMQWVREELAARGPLRPAEIEDDAHQGARGPWWDWNRVKQALEYMFLFGEVAVAGRRGFERRYGLAEQVIPAAHRDSPLPRTDAIRELMSRALASYGVATTADLADYYRITIADASSALADLRDAGIAIPTEVEGWSRNNKPLPAWRHRDAVAARAIPRAALLTPFDPLVWFRDRAARLYDFDYRIEIYTPAAKRKFGYYSLPVLADGDVVGRVDLKADRARSTLLVQSAWWEADAAAKHAEAVADELRLAARWQGLESISVSSWGTATADLHAALPGAARHA</sequence>
<protein>
    <submittedName>
        <fullName evidence="2">Winged helix-turn-helix domain-containing protein</fullName>
    </submittedName>
</protein>
<dbReference type="Pfam" id="PF06224">
    <property type="entry name" value="AlkZ-like"/>
    <property type="match status" value="1"/>
</dbReference>
<organism evidence="2 3">
    <name type="scientific">Microbacterium mitrae</name>
    <dbReference type="NCBI Taxonomy" id="664640"/>
    <lineage>
        <taxon>Bacteria</taxon>
        <taxon>Bacillati</taxon>
        <taxon>Actinomycetota</taxon>
        <taxon>Actinomycetes</taxon>
        <taxon>Micrococcales</taxon>
        <taxon>Microbacteriaceae</taxon>
        <taxon>Microbacterium</taxon>
    </lineage>
</organism>
<comment type="caution">
    <text evidence="2">The sequence shown here is derived from an EMBL/GenBank/DDBJ whole genome shotgun (WGS) entry which is preliminary data.</text>
</comment>
<dbReference type="PANTHER" id="PTHR30528:SF0">
    <property type="entry name" value="CYTOPLASMIC PROTEIN"/>
    <property type="match status" value="1"/>
</dbReference>
<name>A0A5C8HPE5_9MICO</name>
<evidence type="ECO:0000256" key="1">
    <source>
        <dbReference type="SAM" id="MobiDB-lite"/>
    </source>
</evidence>
<dbReference type="OrthoDB" id="9787207at2"/>
<feature type="region of interest" description="Disordered" evidence="1">
    <location>
        <begin position="1"/>
        <end position="27"/>
    </location>
</feature>
<reference evidence="2 3" key="1">
    <citation type="submission" date="2019-08" db="EMBL/GenBank/DDBJ databases">
        <authorList>
            <person name="Dong K."/>
        </authorList>
    </citation>
    <scope>NUCLEOTIDE SEQUENCE [LARGE SCALE GENOMIC DNA]</scope>
    <source>
        <strain evidence="2 3">M4-8</strain>
    </source>
</reference>
<keyword evidence="3" id="KW-1185">Reference proteome</keyword>
<evidence type="ECO:0000313" key="2">
    <source>
        <dbReference type="EMBL" id="TXK06010.1"/>
    </source>
</evidence>
<accession>A0A5C8HPE5</accession>
<dbReference type="PANTHER" id="PTHR30528">
    <property type="entry name" value="CYTOPLASMIC PROTEIN"/>
    <property type="match status" value="1"/>
</dbReference>